<dbReference type="Proteomes" id="UP000024837">
    <property type="component" value="Unassembled WGS sequence"/>
</dbReference>
<dbReference type="InterPro" id="IPR016064">
    <property type="entry name" value="NAD/diacylglycerol_kinase_sf"/>
</dbReference>
<dbReference type="AlphaFoldDB" id="W7I5I9"/>
<dbReference type="GO" id="GO:0001727">
    <property type="term" value="F:lipid kinase activity"/>
    <property type="evidence" value="ECO:0007669"/>
    <property type="project" value="UniProtKB-ARBA"/>
</dbReference>
<dbReference type="InterPro" id="IPR055916">
    <property type="entry name" value="DUF7493"/>
</dbReference>
<dbReference type="GO" id="GO:0005737">
    <property type="term" value="C:cytoplasm"/>
    <property type="evidence" value="ECO:0007669"/>
    <property type="project" value="TreeGrafter"/>
</dbReference>
<accession>W7I5I9</accession>
<dbReference type="InterPro" id="IPR001206">
    <property type="entry name" value="Diacylglycerol_kinase_cat_dom"/>
</dbReference>
<dbReference type="HOGENOM" id="CLU_013399_0_1_1"/>
<dbReference type="Pfam" id="PF00781">
    <property type="entry name" value="DAGK_cat"/>
    <property type="match status" value="1"/>
</dbReference>
<dbReference type="Gene3D" id="3.40.50.10330">
    <property type="entry name" value="Probable inorganic polyphosphate/atp-NAD kinase, domain 1"/>
    <property type="match status" value="1"/>
</dbReference>
<feature type="domain" description="DAGKc" evidence="1">
    <location>
        <begin position="123"/>
        <end position="262"/>
    </location>
</feature>
<sequence>MSTSSRSSDAANEQDAFIGLGAGAHADDALLLDTHSLTIREDSITITASSSSISDEKITLHDILWARAYISETGGAIQITHAKRLSKRLARPTTLSIPFSESDLDKADGWVERLLSRAYEGSHQAKRLKVLVNPHGGPGTAAKIYENEIEPILVAANCSVDVELTQYAKHAVKIAQELDIEAYDAIVCISGDGIPHEVFNGLGKRPDALKALRSIAVCQLPGGSGNGMCWSFTGTDAPSLAAIALVKGKRTHFDLVSVTQGDERILSFLSQSVGIVAELDLGTENLRWMGSARFTVGFLQRVAKETVYPAKVYVKLAIEKEDIRRHASTVREPPSLDAAGHVGLPPLQYGSIKDEIPEDWLAESHPKLGNFYCGNMICMSKDLHFFPAARPNDGHMDLAIVDGNVGRLKSVNVMLGAETGKHFDLPELNYRKVLAYRFIPKDQKDGYISIDGEKIAFAPFQAEIHHGLGMSLSMRANVYEGPILS</sequence>
<dbReference type="InterPro" id="IPR017438">
    <property type="entry name" value="ATP-NAD_kinase_N"/>
</dbReference>
<evidence type="ECO:0000259" key="1">
    <source>
        <dbReference type="PROSITE" id="PS50146"/>
    </source>
</evidence>
<dbReference type="GO" id="GO:0016773">
    <property type="term" value="F:phosphotransferase activity, alcohol group as acceptor"/>
    <property type="evidence" value="ECO:0007669"/>
    <property type="project" value="UniProtKB-ARBA"/>
</dbReference>
<organism evidence="2 3">
    <name type="scientific">Drechslerella stenobrocha 248</name>
    <dbReference type="NCBI Taxonomy" id="1043628"/>
    <lineage>
        <taxon>Eukaryota</taxon>
        <taxon>Fungi</taxon>
        <taxon>Dikarya</taxon>
        <taxon>Ascomycota</taxon>
        <taxon>Pezizomycotina</taxon>
        <taxon>Orbiliomycetes</taxon>
        <taxon>Orbiliales</taxon>
        <taxon>Orbiliaceae</taxon>
        <taxon>Drechslerella</taxon>
    </lineage>
</organism>
<dbReference type="GO" id="GO:0046512">
    <property type="term" value="P:sphingosine biosynthetic process"/>
    <property type="evidence" value="ECO:0007669"/>
    <property type="project" value="TreeGrafter"/>
</dbReference>
<reference evidence="2 3" key="1">
    <citation type="submission" date="2013-05" db="EMBL/GenBank/DDBJ databases">
        <title>Drechslerella stenobrocha genome reveals carnivorous origination and mechanical trapping mechanism of predatory fungi.</title>
        <authorList>
            <person name="Liu X."/>
            <person name="Zhang W."/>
            <person name="Liu K."/>
        </authorList>
    </citation>
    <scope>NUCLEOTIDE SEQUENCE [LARGE SCALE GENOMIC DNA]</scope>
    <source>
        <strain evidence="2 3">248</strain>
    </source>
</reference>
<keyword evidence="3" id="KW-1185">Reference proteome</keyword>
<evidence type="ECO:0000313" key="3">
    <source>
        <dbReference type="Proteomes" id="UP000024837"/>
    </source>
</evidence>
<dbReference type="PROSITE" id="PS50146">
    <property type="entry name" value="DAGK"/>
    <property type="match status" value="1"/>
</dbReference>
<dbReference type="GO" id="GO:0016020">
    <property type="term" value="C:membrane"/>
    <property type="evidence" value="ECO:0007669"/>
    <property type="project" value="TreeGrafter"/>
</dbReference>
<evidence type="ECO:0000313" key="2">
    <source>
        <dbReference type="EMBL" id="EWC43995.1"/>
    </source>
</evidence>
<dbReference type="Gene3D" id="2.60.200.40">
    <property type="match status" value="1"/>
</dbReference>
<name>W7I5I9_9PEZI</name>
<dbReference type="SUPFAM" id="SSF111331">
    <property type="entry name" value="NAD kinase/diacylglycerol kinase-like"/>
    <property type="match status" value="1"/>
</dbReference>
<dbReference type="Pfam" id="PF24321">
    <property type="entry name" value="DUF7493"/>
    <property type="match status" value="1"/>
</dbReference>
<dbReference type="EMBL" id="KI966448">
    <property type="protein sequence ID" value="EWC43995.1"/>
    <property type="molecule type" value="Genomic_DNA"/>
</dbReference>
<dbReference type="InterPro" id="IPR050187">
    <property type="entry name" value="Lipid_Phosphate_FormReg"/>
</dbReference>
<dbReference type="PANTHER" id="PTHR12358">
    <property type="entry name" value="SPHINGOSINE KINASE"/>
    <property type="match status" value="1"/>
</dbReference>
<proteinExistence type="predicted"/>
<dbReference type="PANTHER" id="PTHR12358:SF31">
    <property type="entry name" value="ACYLGLYCEROL KINASE, MITOCHONDRIAL"/>
    <property type="match status" value="1"/>
</dbReference>
<gene>
    <name evidence="2" type="ORF">DRE_01347</name>
</gene>
<dbReference type="SMART" id="SM00046">
    <property type="entry name" value="DAGKc"/>
    <property type="match status" value="1"/>
</dbReference>
<dbReference type="OrthoDB" id="3853857at2759"/>
<protein>
    <recommendedName>
        <fullName evidence="1">DAGKc domain-containing protein</fullName>
    </recommendedName>
</protein>